<dbReference type="OrthoDB" id="1863935at2759"/>
<dbReference type="PANTHER" id="PTHR33127:SF45">
    <property type="entry name" value="OS05G0143700 PROTEIN"/>
    <property type="match status" value="1"/>
</dbReference>
<protein>
    <recommendedName>
        <fullName evidence="1">KIB1-4 beta-propeller domain-containing protein</fullName>
    </recommendedName>
</protein>
<gene>
    <name evidence="2" type="ORF">HU200_055587</name>
</gene>
<dbReference type="SUPFAM" id="SSF50965">
    <property type="entry name" value="Galactose oxidase, central domain"/>
    <property type="match status" value="1"/>
</dbReference>
<dbReference type="Proteomes" id="UP000636709">
    <property type="component" value="Unassembled WGS sequence"/>
</dbReference>
<dbReference type="InterPro" id="IPR005174">
    <property type="entry name" value="KIB1-4_b-propeller"/>
</dbReference>
<dbReference type="PANTHER" id="PTHR33127">
    <property type="entry name" value="TRANSMEMBRANE PROTEIN"/>
    <property type="match status" value="1"/>
</dbReference>
<dbReference type="EMBL" id="JACEFO010002379">
    <property type="protein sequence ID" value="KAF8662999.1"/>
    <property type="molecule type" value="Genomic_DNA"/>
</dbReference>
<accession>A0A835AIA9</accession>
<feature type="domain" description="KIB1-4 beta-propeller" evidence="1">
    <location>
        <begin position="40"/>
        <end position="324"/>
    </location>
</feature>
<sequence length="360" mass="39282">MESSKGTDDLPPSLAAAAAASFPLLVYDHGEPPDNSQTVLSVADGSMQTLELPEMRNLSLMCLETPQGLVLMVDTASLQCSLWNPQTGDKMALPAMDEEPPEHCRCIIADAGTFPPTPDRDPDSLVLVYDLTEPEVLICLIRGGAAWVRQSYDMPLRSPRERTNREGSEDPPTERAITCIAALKGILFFLKSRRVVGAFCSFASDPQPCLELATMEACLPTIARGAAPQVVTLPFLLESDGELFLVCLFYLGCGLERVEEVGAYMMDFTKKEWCKVTDIGDRAFLLGPSSFAASCSASEHGLKKGCVYFAYDFLGNSNEFHIFDLKEGTRELAGPTQDIPALSRKPFWLVPVQPGVKLDC</sequence>
<dbReference type="AlphaFoldDB" id="A0A835AIA9"/>
<evidence type="ECO:0000313" key="3">
    <source>
        <dbReference type="Proteomes" id="UP000636709"/>
    </source>
</evidence>
<comment type="caution">
    <text evidence="2">The sequence shown here is derived from an EMBL/GenBank/DDBJ whole genome shotgun (WGS) entry which is preliminary data.</text>
</comment>
<organism evidence="2 3">
    <name type="scientific">Digitaria exilis</name>
    <dbReference type="NCBI Taxonomy" id="1010633"/>
    <lineage>
        <taxon>Eukaryota</taxon>
        <taxon>Viridiplantae</taxon>
        <taxon>Streptophyta</taxon>
        <taxon>Embryophyta</taxon>
        <taxon>Tracheophyta</taxon>
        <taxon>Spermatophyta</taxon>
        <taxon>Magnoliopsida</taxon>
        <taxon>Liliopsida</taxon>
        <taxon>Poales</taxon>
        <taxon>Poaceae</taxon>
        <taxon>PACMAD clade</taxon>
        <taxon>Panicoideae</taxon>
        <taxon>Panicodae</taxon>
        <taxon>Paniceae</taxon>
        <taxon>Anthephorinae</taxon>
        <taxon>Digitaria</taxon>
    </lineage>
</organism>
<keyword evidence="3" id="KW-1185">Reference proteome</keyword>
<proteinExistence type="predicted"/>
<dbReference type="InterPro" id="IPR011043">
    <property type="entry name" value="Gal_Oxase/kelch_b-propeller"/>
</dbReference>
<dbReference type="Pfam" id="PF03478">
    <property type="entry name" value="Beta-prop_KIB1-4"/>
    <property type="match status" value="1"/>
</dbReference>
<evidence type="ECO:0000259" key="1">
    <source>
        <dbReference type="Pfam" id="PF03478"/>
    </source>
</evidence>
<name>A0A835AIA9_9POAL</name>
<evidence type="ECO:0000313" key="2">
    <source>
        <dbReference type="EMBL" id="KAF8662999.1"/>
    </source>
</evidence>
<reference evidence="2" key="1">
    <citation type="submission" date="2020-07" db="EMBL/GenBank/DDBJ databases">
        <title>Genome sequence and genetic diversity analysis of an under-domesticated orphan crop, white fonio (Digitaria exilis).</title>
        <authorList>
            <person name="Bennetzen J.L."/>
            <person name="Chen S."/>
            <person name="Ma X."/>
            <person name="Wang X."/>
            <person name="Yssel A.E.J."/>
            <person name="Chaluvadi S.R."/>
            <person name="Johnson M."/>
            <person name="Gangashetty P."/>
            <person name="Hamidou F."/>
            <person name="Sanogo M.D."/>
            <person name="Zwaenepoel A."/>
            <person name="Wallace J."/>
            <person name="Van De Peer Y."/>
            <person name="Van Deynze A."/>
        </authorList>
    </citation>
    <scope>NUCLEOTIDE SEQUENCE</scope>
    <source>
        <tissue evidence="2">Leaves</tissue>
    </source>
</reference>